<dbReference type="InterPro" id="IPR050121">
    <property type="entry name" value="Cytochrome_P450_monoxygenase"/>
</dbReference>
<dbReference type="PANTHER" id="PTHR24305:SF210">
    <property type="entry name" value="CYTOCHROME P450 MONOOXYGENASE ASQL-RELATED"/>
    <property type="match status" value="1"/>
</dbReference>
<proteinExistence type="inferred from homology"/>
<dbReference type="InterPro" id="IPR002401">
    <property type="entry name" value="Cyt_P450_E_grp-I"/>
</dbReference>
<keyword evidence="9" id="KW-1185">Reference proteome</keyword>
<evidence type="ECO:0000256" key="7">
    <source>
        <dbReference type="RuleBase" id="RU000461"/>
    </source>
</evidence>
<reference evidence="8" key="1">
    <citation type="submission" date="2021-03" db="EMBL/GenBank/DDBJ databases">
        <title>Revisited historic fungal species revealed as producer of novel bioactive compounds through whole genome sequencing and comparative genomics.</title>
        <authorList>
            <person name="Vignolle G.A."/>
            <person name="Hochenegger N."/>
            <person name="Mach R.L."/>
            <person name="Mach-Aigner A.R."/>
            <person name="Javad Rahimi M."/>
            <person name="Salim K.A."/>
            <person name="Chan C.M."/>
            <person name="Lim L.B.L."/>
            <person name="Cai F."/>
            <person name="Druzhinina I.S."/>
            <person name="U'Ren J.M."/>
            <person name="Derntl C."/>
        </authorList>
    </citation>
    <scope>NUCLEOTIDE SEQUENCE</scope>
    <source>
        <strain evidence="8">TUCIM 5799</strain>
    </source>
</reference>
<evidence type="ECO:0000313" key="9">
    <source>
        <dbReference type="Proteomes" id="UP000829685"/>
    </source>
</evidence>
<dbReference type="PANTHER" id="PTHR24305">
    <property type="entry name" value="CYTOCHROME P450"/>
    <property type="match status" value="1"/>
</dbReference>
<evidence type="ECO:0000313" key="8">
    <source>
        <dbReference type="EMBL" id="KAI1877563.1"/>
    </source>
</evidence>
<sequence length="422" mass="47965">MDGSIGWPQVYTRRPGEAHFDKLPRGFDKEMYASLGLSSADVQRRQRRHLGRAFTGTAIQEQEAIIGHYIDLLVRRIQSLFVDTGEKMDIVQWLNFTTFDIISDLTFGESFGSLESSAYHPLVLSIFEGVKADAFLRACNTYPLVSPLLKRVFGGKQFQRGKAYREWTRTKSEARVGLGMEPKGRRDFVTHMLRPDRDGPGLSRMEIAAFAPLLVIAGSETTASALSGFFFYLNQTSHVKAILVDEIRRAFSQESEISISSTHGLEYLQACLEEALRMYPPAPAPPPRISPGAEIENHFIPPGTSVHVYQWATFRNPQHFVDADSFCPERWLKHTHPLYDSRFAADSHGVFKPFSVGPRDCIGKNLAFAEMRLIAARLLFKFDVDVLPGQDDWHSVQKTYLLWDKGPLYLRWYPRGQKYKIP</sequence>
<dbReference type="SUPFAM" id="SSF48264">
    <property type="entry name" value="Cytochrome P450"/>
    <property type="match status" value="1"/>
</dbReference>
<dbReference type="InterPro" id="IPR036396">
    <property type="entry name" value="Cyt_P450_sf"/>
</dbReference>
<evidence type="ECO:0000256" key="1">
    <source>
        <dbReference type="ARBA" id="ARBA00001971"/>
    </source>
</evidence>
<dbReference type="GO" id="GO:0016705">
    <property type="term" value="F:oxidoreductase activity, acting on paired donors, with incorporation or reduction of molecular oxygen"/>
    <property type="evidence" value="ECO:0007669"/>
    <property type="project" value="InterPro"/>
</dbReference>
<evidence type="ECO:0000256" key="4">
    <source>
        <dbReference type="ARBA" id="ARBA00022723"/>
    </source>
</evidence>
<organism evidence="8 9">
    <name type="scientific">Neoarthrinium moseri</name>
    <dbReference type="NCBI Taxonomy" id="1658444"/>
    <lineage>
        <taxon>Eukaryota</taxon>
        <taxon>Fungi</taxon>
        <taxon>Dikarya</taxon>
        <taxon>Ascomycota</taxon>
        <taxon>Pezizomycotina</taxon>
        <taxon>Sordariomycetes</taxon>
        <taxon>Xylariomycetidae</taxon>
        <taxon>Amphisphaeriales</taxon>
        <taxon>Apiosporaceae</taxon>
        <taxon>Neoarthrinium</taxon>
    </lineage>
</organism>
<keyword evidence="5 6" id="KW-0408">Iron</keyword>
<dbReference type="Pfam" id="PF00067">
    <property type="entry name" value="p450"/>
    <property type="match status" value="1"/>
</dbReference>
<dbReference type="PRINTS" id="PR00385">
    <property type="entry name" value="P450"/>
</dbReference>
<name>A0A9P9WSH1_9PEZI</name>
<evidence type="ECO:0000256" key="3">
    <source>
        <dbReference type="ARBA" id="ARBA00022617"/>
    </source>
</evidence>
<keyword evidence="7" id="KW-0503">Monooxygenase</keyword>
<evidence type="ECO:0000256" key="2">
    <source>
        <dbReference type="ARBA" id="ARBA00010617"/>
    </source>
</evidence>
<gene>
    <name evidence="8" type="ORF">JX265_003571</name>
</gene>
<dbReference type="InterPro" id="IPR001128">
    <property type="entry name" value="Cyt_P450"/>
</dbReference>
<dbReference type="Gene3D" id="1.10.630.10">
    <property type="entry name" value="Cytochrome P450"/>
    <property type="match status" value="1"/>
</dbReference>
<dbReference type="AlphaFoldDB" id="A0A9P9WSH1"/>
<dbReference type="PRINTS" id="PR00463">
    <property type="entry name" value="EP450I"/>
</dbReference>
<comment type="similarity">
    <text evidence="2 7">Belongs to the cytochrome P450 family.</text>
</comment>
<evidence type="ECO:0000256" key="5">
    <source>
        <dbReference type="ARBA" id="ARBA00023004"/>
    </source>
</evidence>
<feature type="binding site" description="axial binding residue" evidence="6">
    <location>
        <position position="361"/>
    </location>
    <ligand>
        <name>heme</name>
        <dbReference type="ChEBI" id="CHEBI:30413"/>
    </ligand>
    <ligandPart>
        <name>Fe</name>
        <dbReference type="ChEBI" id="CHEBI:18248"/>
    </ligandPart>
</feature>
<dbReference type="CDD" id="cd11058">
    <property type="entry name" value="CYP60B-like"/>
    <property type="match status" value="1"/>
</dbReference>
<dbReference type="InterPro" id="IPR017972">
    <property type="entry name" value="Cyt_P450_CS"/>
</dbReference>
<comment type="caution">
    <text evidence="8">The sequence shown here is derived from an EMBL/GenBank/DDBJ whole genome shotgun (WGS) entry which is preliminary data.</text>
</comment>
<evidence type="ECO:0008006" key="10">
    <source>
        <dbReference type="Google" id="ProtNLM"/>
    </source>
</evidence>
<protein>
    <recommendedName>
        <fullName evidence="10">Isotrichodermin C-15 hydroxylase</fullName>
    </recommendedName>
</protein>
<dbReference type="Proteomes" id="UP000829685">
    <property type="component" value="Unassembled WGS sequence"/>
</dbReference>
<keyword evidence="3 6" id="KW-0349">Heme</keyword>
<evidence type="ECO:0000256" key="6">
    <source>
        <dbReference type="PIRSR" id="PIRSR602401-1"/>
    </source>
</evidence>
<accession>A0A9P9WSH1</accession>
<dbReference type="PROSITE" id="PS00086">
    <property type="entry name" value="CYTOCHROME_P450"/>
    <property type="match status" value="1"/>
</dbReference>
<dbReference type="GO" id="GO:0005506">
    <property type="term" value="F:iron ion binding"/>
    <property type="evidence" value="ECO:0007669"/>
    <property type="project" value="InterPro"/>
</dbReference>
<comment type="cofactor">
    <cofactor evidence="1 6">
        <name>heme</name>
        <dbReference type="ChEBI" id="CHEBI:30413"/>
    </cofactor>
</comment>
<keyword evidence="4 6" id="KW-0479">Metal-binding</keyword>
<dbReference type="EMBL" id="JAFIMR010000006">
    <property type="protein sequence ID" value="KAI1877563.1"/>
    <property type="molecule type" value="Genomic_DNA"/>
</dbReference>
<dbReference type="GO" id="GO:0020037">
    <property type="term" value="F:heme binding"/>
    <property type="evidence" value="ECO:0007669"/>
    <property type="project" value="InterPro"/>
</dbReference>
<dbReference type="GO" id="GO:0004497">
    <property type="term" value="F:monooxygenase activity"/>
    <property type="evidence" value="ECO:0007669"/>
    <property type="project" value="UniProtKB-KW"/>
</dbReference>
<keyword evidence="7" id="KW-0560">Oxidoreductase</keyword>